<dbReference type="Proteomes" id="UP000025047">
    <property type="component" value="Unassembled WGS sequence"/>
</dbReference>
<organism evidence="1 2">
    <name type="scientific">Limimaricola hongkongensis DSM 17492</name>
    <dbReference type="NCBI Taxonomy" id="1122180"/>
    <lineage>
        <taxon>Bacteria</taxon>
        <taxon>Pseudomonadati</taxon>
        <taxon>Pseudomonadota</taxon>
        <taxon>Alphaproteobacteria</taxon>
        <taxon>Rhodobacterales</taxon>
        <taxon>Paracoccaceae</taxon>
        <taxon>Limimaricola</taxon>
    </lineage>
</organism>
<sequence>MSDLTTTQKAALDQIRAASGAPVVLPVRTGGKLVDLGHAVKDDSAGHGKARAAYRAA</sequence>
<dbReference type="EMBL" id="APGJ01000006">
    <property type="protein sequence ID" value="EYD71788.1"/>
    <property type="molecule type" value="Genomic_DNA"/>
</dbReference>
<protein>
    <submittedName>
        <fullName evidence="1">Uncharacterized protein</fullName>
    </submittedName>
</protein>
<proteinExistence type="predicted"/>
<evidence type="ECO:0000313" key="2">
    <source>
        <dbReference type="Proteomes" id="UP000025047"/>
    </source>
</evidence>
<dbReference type="STRING" id="1122180.Lokhon_01858"/>
<reference evidence="1 2" key="1">
    <citation type="submission" date="2013-03" db="EMBL/GenBank/DDBJ databases">
        <authorList>
            <person name="Fiebig A."/>
            <person name="Goeker M."/>
            <person name="Klenk H.-P.P."/>
        </authorList>
    </citation>
    <scope>NUCLEOTIDE SEQUENCE [LARGE SCALE GENOMIC DNA]</scope>
    <source>
        <strain evidence="1 2">DSM 17492</strain>
    </source>
</reference>
<evidence type="ECO:0000313" key="1">
    <source>
        <dbReference type="EMBL" id="EYD71788.1"/>
    </source>
</evidence>
<dbReference type="RefSeq" id="WP_017928660.1">
    <property type="nucleotide sequence ID" value="NZ_KB822998.1"/>
</dbReference>
<dbReference type="AlphaFoldDB" id="A0A017HCA4"/>
<dbReference type="PATRIC" id="fig|1122180.6.peg.1840"/>
<gene>
    <name evidence="1" type="ORF">Lokhon_01858</name>
</gene>
<name>A0A017HCA4_9RHOB</name>
<dbReference type="HOGENOM" id="CLU_2991316_0_0_5"/>
<keyword evidence="2" id="KW-1185">Reference proteome</keyword>
<accession>A0A017HCA4</accession>
<comment type="caution">
    <text evidence="1">The sequence shown here is derived from an EMBL/GenBank/DDBJ whole genome shotgun (WGS) entry which is preliminary data.</text>
</comment>